<dbReference type="FunCoup" id="C5KNV3">
    <property type="interactions" value="517"/>
</dbReference>
<dbReference type="GO" id="GO:0008270">
    <property type="term" value="F:zinc ion binding"/>
    <property type="evidence" value="ECO:0007669"/>
    <property type="project" value="UniProtKB-KW"/>
</dbReference>
<keyword evidence="7" id="KW-1185">Reference proteome</keyword>
<sequence length="264" mass="29348">MFFGMDDMFGGAAGGPKKDVDTHKFYDILGVKKDATKAEIKKAYRKLALKEHPDKGGDPEKFKELTRAYEVLSDEQKRSRYDKFGEEGVDQDGMGPGNAEDIFDMVFGGGRGRSTGPRKGEDISHVLEVPLAQFYNGATRKLAINRVVIDRSSPITTCNACDGQGVTIKTVRMGPMVQQMQSACQQCHGQGRSFKTKKSKEVIEIHIEKGMKSGQRIPFRGMADESSPDVEPGDLIIILKQKEHDDTEFTRKGNDLFIRKPISL</sequence>
<dbReference type="Proteomes" id="UP000007800">
    <property type="component" value="Unassembled WGS sequence"/>
</dbReference>
<reference evidence="6 7" key="1">
    <citation type="submission" date="2008-07" db="EMBL/GenBank/DDBJ databases">
        <authorList>
            <person name="El-Sayed N."/>
            <person name="Caler E."/>
            <person name="Inman J."/>
            <person name="Amedeo P."/>
            <person name="Hass B."/>
            <person name="Wortman J."/>
        </authorList>
    </citation>
    <scope>NUCLEOTIDE SEQUENCE [LARGE SCALE GENOMIC DNA]</scope>
    <source>
        <strain evidence="7">ATCC 50983 / TXsc</strain>
    </source>
</reference>
<accession>C5KNV3</accession>
<dbReference type="InterPro" id="IPR044713">
    <property type="entry name" value="DNJA1/2-like"/>
</dbReference>
<dbReference type="InterPro" id="IPR008971">
    <property type="entry name" value="HSP40/DnaJ_pept-bd"/>
</dbReference>
<evidence type="ECO:0000313" key="6">
    <source>
        <dbReference type="EMBL" id="EER13839.1"/>
    </source>
</evidence>
<dbReference type="AlphaFoldDB" id="C5KNV3"/>
<keyword evidence="1" id="KW-0479">Metal-binding</keyword>
<keyword evidence="2" id="KW-0677">Repeat</keyword>
<dbReference type="PROSITE" id="PS50076">
    <property type="entry name" value="DNAJ_2"/>
    <property type="match status" value="1"/>
</dbReference>
<proteinExistence type="predicted"/>
<evidence type="ECO:0000256" key="1">
    <source>
        <dbReference type="ARBA" id="ARBA00022723"/>
    </source>
</evidence>
<dbReference type="Pfam" id="PF01556">
    <property type="entry name" value="DnaJ_C"/>
    <property type="match status" value="1"/>
</dbReference>
<dbReference type="InParanoid" id="C5KNV3"/>
<dbReference type="Pfam" id="PF00684">
    <property type="entry name" value="DnaJ_CXXCXGXG"/>
    <property type="match status" value="1"/>
</dbReference>
<dbReference type="GO" id="GO:0051082">
    <property type="term" value="F:unfolded protein binding"/>
    <property type="evidence" value="ECO:0007669"/>
    <property type="project" value="InterPro"/>
</dbReference>
<feature type="non-terminal residue" evidence="6">
    <location>
        <position position="264"/>
    </location>
</feature>
<dbReference type="InterPro" id="IPR001623">
    <property type="entry name" value="DnaJ_domain"/>
</dbReference>
<dbReference type="PANTHER" id="PTHR43888">
    <property type="entry name" value="DNAJ-LIKE-2, ISOFORM A-RELATED"/>
    <property type="match status" value="1"/>
</dbReference>
<dbReference type="InterPro" id="IPR036410">
    <property type="entry name" value="HSP_DnaJ_Cys-rich_dom_sf"/>
</dbReference>
<dbReference type="CDD" id="cd10719">
    <property type="entry name" value="DnaJ_zf"/>
    <property type="match status" value="1"/>
</dbReference>
<dbReference type="Pfam" id="PF00226">
    <property type="entry name" value="DnaJ"/>
    <property type="match status" value="1"/>
</dbReference>
<dbReference type="SUPFAM" id="SSF49493">
    <property type="entry name" value="HSP40/DnaJ peptide-binding domain"/>
    <property type="match status" value="1"/>
</dbReference>
<gene>
    <name evidence="6" type="ORF">Pmar_PMAR004756</name>
</gene>
<dbReference type="SUPFAM" id="SSF46565">
    <property type="entry name" value="Chaperone J-domain"/>
    <property type="match status" value="1"/>
</dbReference>
<dbReference type="Gene3D" id="1.10.287.110">
    <property type="entry name" value="DnaJ domain"/>
    <property type="match status" value="1"/>
</dbReference>
<evidence type="ECO:0000256" key="2">
    <source>
        <dbReference type="ARBA" id="ARBA00022737"/>
    </source>
</evidence>
<dbReference type="FunFam" id="1.10.287.110:FF:000041">
    <property type="entry name" value="Chaperone protein DNAj, putative"/>
    <property type="match status" value="1"/>
</dbReference>
<evidence type="ECO:0000259" key="5">
    <source>
        <dbReference type="PROSITE" id="PS50076"/>
    </source>
</evidence>
<dbReference type="GeneID" id="9059230"/>
<dbReference type="GO" id="GO:0030544">
    <property type="term" value="F:Hsp70 protein binding"/>
    <property type="evidence" value="ECO:0007669"/>
    <property type="project" value="InterPro"/>
</dbReference>
<evidence type="ECO:0000256" key="3">
    <source>
        <dbReference type="ARBA" id="ARBA00022771"/>
    </source>
</evidence>
<dbReference type="PROSITE" id="PS00636">
    <property type="entry name" value="DNAJ_1"/>
    <property type="match status" value="1"/>
</dbReference>
<dbReference type="FunFam" id="2.10.230.10:FF:000001">
    <property type="entry name" value="DnaJ subfamily A member 2"/>
    <property type="match status" value="1"/>
</dbReference>
<dbReference type="Gene3D" id="2.60.260.20">
    <property type="entry name" value="Urease metallochaperone UreE, N-terminal domain"/>
    <property type="match status" value="1"/>
</dbReference>
<dbReference type="CDD" id="cd10747">
    <property type="entry name" value="DnaJ_C"/>
    <property type="match status" value="1"/>
</dbReference>
<dbReference type="InterPro" id="IPR002939">
    <property type="entry name" value="DnaJ_C"/>
</dbReference>
<keyword evidence="4" id="KW-0862">Zinc</keyword>
<feature type="domain" description="J" evidence="5">
    <location>
        <begin position="24"/>
        <end position="85"/>
    </location>
</feature>
<dbReference type="CDD" id="cd06257">
    <property type="entry name" value="DnaJ"/>
    <property type="match status" value="1"/>
</dbReference>
<dbReference type="RefSeq" id="XP_002782044.1">
    <property type="nucleotide sequence ID" value="XM_002781998.1"/>
</dbReference>
<dbReference type="PRINTS" id="PR00625">
    <property type="entry name" value="JDOMAIN"/>
</dbReference>
<organism evidence="7">
    <name type="scientific">Perkinsus marinus (strain ATCC 50983 / TXsc)</name>
    <dbReference type="NCBI Taxonomy" id="423536"/>
    <lineage>
        <taxon>Eukaryota</taxon>
        <taxon>Sar</taxon>
        <taxon>Alveolata</taxon>
        <taxon>Perkinsozoa</taxon>
        <taxon>Perkinsea</taxon>
        <taxon>Perkinsida</taxon>
        <taxon>Perkinsidae</taxon>
        <taxon>Perkinsus</taxon>
    </lineage>
</organism>
<dbReference type="OrthoDB" id="550424at2759"/>
<protein>
    <submittedName>
        <fullName evidence="6">Molecular chaperone, putative</fullName>
    </submittedName>
</protein>
<dbReference type="EMBL" id="GG674851">
    <property type="protein sequence ID" value="EER13839.1"/>
    <property type="molecule type" value="Genomic_DNA"/>
</dbReference>
<dbReference type="InterPro" id="IPR018253">
    <property type="entry name" value="DnaJ_domain_CS"/>
</dbReference>
<name>C5KNV3_PERM5</name>
<dbReference type="GO" id="GO:0006457">
    <property type="term" value="P:protein folding"/>
    <property type="evidence" value="ECO:0007669"/>
    <property type="project" value="InterPro"/>
</dbReference>
<dbReference type="InterPro" id="IPR001305">
    <property type="entry name" value="HSP_DnaJ_Cys-rich_dom"/>
</dbReference>
<evidence type="ECO:0000256" key="4">
    <source>
        <dbReference type="ARBA" id="ARBA00022833"/>
    </source>
</evidence>
<dbReference type="Gene3D" id="2.10.230.10">
    <property type="entry name" value="Heat shock protein DnaJ, cysteine-rich domain"/>
    <property type="match status" value="1"/>
</dbReference>
<dbReference type="InterPro" id="IPR036869">
    <property type="entry name" value="J_dom_sf"/>
</dbReference>
<dbReference type="SMART" id="SM00271">
    <property type="entry name" value="DnaJ"/>
    <property type="match status" value="1"/>
</dbReference>
<dbReference type="SUPFAM" id="SSF57938">
    <property type="entry name" value="DnaJ/Hsp40 cysteine-rich domain"/>
    <property type="match status" value="1"/>
</dbReference>
<keyword evidence="3" id="KW-0863">Zinc-finger</keyword>
<evidence type="ECO:0000313" key="7">
    <source>
        <dbReference type="Proteomes" id="UP000007800"/>
    </source>
</evidence>